<keyword evidence="4" id="KW-0256">Endoplasmic reticulum</keyword>
<evidence type="ECO:0000256" key="2">
    <source>
        <dbReference type="ARBA" id="ARBA00009289"/>
    </source>
</evidence>
<protein>
    <submittedName>
        <fullName evidence="10">Uncharacterized protein</fullName>
    </submittedName>
</protein>
<keyword evidence="6 8" id="KW-1133">Transmembrane helix</keyword>
<dbReference type="InterPro" id="IPR007653">
    <property type="entry name" value="SPC3"/>
</dbReference>
<gene>
    <name evidence="10" type="ORF">A0H76_2683</name>
    <name evidence="9" type="ORF">HERIO_2189</name>
</gene>
<evidence type="ECO:0000313" key="9">
    <source>
        <dbReference type="EMBL" id="ORD95830.1"/>
    </source>
</evidence>
<dbReference type="AlphaFoldDB" id="A0A1X0QEV6"/>
<dbReference type="EMBL" id="LVKB01000175">
    <property type="protein sequence ID" value="ORD95830.1"/>
    <property type="molecule type" value="Genomic_DNA"/>
</dbReference>
<evidence type="ECO:0000256" key="3">
    <source>
        <dbReference type="ARBA" id="ARBA00022692"/>
    </source>
</evidence>
<dbReference type="Proteomes" id="UP000192356">
    <property type="component" value="Unassembled WGS sequence"/>
</dbReference>
<name>A0A1X0QEV6_9MICR</name>
<evidence type="ECO:0000256" key="7">
    <source>
        <dbReference type="ARBA" id="ARBA00023136"/>
    </source>
</evidence>
<keyword evidence="3 8" id="KW-0812">Transmembrane</keyword>
<comment type="subcellular location">
    <subcellularLocation>
        <location evidence="1">Endoplasmic reticulum membrane</location>
        <topology evidence="1">Single-pass type II membrane protein</topology>
    </subcellularLocation>
</comment>
<proteinExistence type="inferred from homology"/>
<dbReference type="Pfam" id="PF04573">
    <property type="entry name" value="SPC22"/>
    <property type="match status" value="1"/>
</dbReference>
<evidence type="ECO:0000256" key="6">
    <source>
        <dbReference type="ARBA" id="ARBA00022989"/>
    </source>
</evidence>
<dbReference type="EMBL" id="LTAI01000776">
    <property type="protein sequence ID" value="ORD98338.1"/>
    <property type="molecule type" value="Genomic_DNA"/>
</dbReference>
<dbReference type="GO" id="GO:0005787">
    <property type="term" value="C:signal peptidase complex"/>
    <property type="evidence" value="ECO:0007669"/>
    <property type="project" value="InterPro"/>
</dbReference>
<accession>A0A1X0QEV6</accession>
<comment type="caution">
    <text evidence="10">The sequence shown here is derived from an EMBL/GenBank/DDBJ whole genome shotgun (WGS) entry which is preliminary data.</text>
</comment>
<evidence type="ECO:0000313" key="11">
    <source>
        <dbReference type="Proteomes" id="UP000192356"/>
    </source>
</evidence>
<evidence type="ECO:0000256" key="1">
    <source>
        <dbReference type="ARBA" id="ARBA00004648"/>
    </source>
</evidence>
<dbReference type="GO" id="GO:0006465">
    <property type="term" value="P:signal peptide processing"/>
    <property type="evidence" value="ECO:0007669"/>
    <property type="project" value="InterPro"/>
</dbReference>
<keyword evidence="5" id="KW-0735">Signal-anchor</keyword>
<organism evidence="10 12">
    <name type="scientific">Hepatospora eriocheir</name>
    <dbReference type="NCBI Taxonomy" id="1081669"/>
    <lineage>
        <taxon>Eukaryota</taxon>
        <taxon>Fungi</taxon>
        <taxon>Fungi incertae sedis</taxon>
        <taxon>Microsporidia</taxon>
        <taxon>Hepatosporidae</taxon>
        <taxon>Hepatospora</taxon>
    </lineage>
</organism>
<sequence length="151" mass="17826">MKNIYNRLGYFLEVLYYYVFVFVIVIFLITRMTEIKSLTARSEIEKIGMGYKTGYGKINPNVDLTPLFRHWNTRQVFILCNAVTKNNTEMIWSEIVKRDMDYEIFKPISTNYQFSIDLDDPTLGFELKATVYPYVGALRTISISRFKKNKI</sequence>
<dbReference type="Proteomes" id="UP000192501">
    <property type="component" value="Unassembled WGS sequence"/>
</dbReference>
<evidence type="ECO:0000313" key="12">
    <source>
        <dbReference type="Proteomes" id="UP000192501"/>
    </source>
</evidence>
<dbReference type="VEuPathDB" id="MicrosporidiaDB:HERIO_2189"/>
<dbReference type="VEuPathDB" id="MicrosporidiaDB:A0H76_2683"/>
<evidence type="ECO:0000313" key="10">
    <source>
        <dbReference type="EMBL" id="ORD98338.1"/>
    </source>
</evidence>
<evidence type="ECO:0000256" key="8">
    <source>
        <dbReference type="SAM" id="Phobius"/>
    </source>
</evidence>
<reference evidence="11 12" key="1">
    <citation type="journal article" date="2017" name="Environ. Microbiol.">
        <title>Decay of the glycolytic pathway and adaptation to intranuclear parasitism within Enterocytozoonidae microsporidia.</title>
        <authorList>
            <person name="Wiredu Boakye D."/>
            <person name="Jaroenlak P."/>
            <person name="Prachumwat A."/>
            <person name="Williams T.A."/>
            <person name="Bateman K.S."/>
            <person name="Itsathitphaisarn O."/>
            <person name="Sritunyalucksana K."/>
            <person name="Paszkiewicz K.H."/>
            <person name="Moore K.A."/>
            <person name="Stentiford G.D."/>
            <person name="Williams B.A."/>
        </authorList>
    </citation>
    <scope>NUCLEOTIDE SEQUENCE [LARGE SCALE GENOMIC DNA]</scope>
    <source>
        <strain evidence="10">Canceri</strain>
        <strain evidence="12">canceri</strain>
        <strain evidence="9 11">GB1</strain>
    </source>
</reference>
<dbReference type="OrthoDB" id="10261524at2759"/>
<keyword evidence="7 8" id="KW-0472">Membrane</keyword>
<keyword evidence="11" id="KW-1185">Reference proteome</keyword>
<evidence type="ECO:0000256" key="4">
    <source>
        <dbReference type="ARBA" id="ARBA00022824"/>
    </source>
</evidence>
<feature type="transmembrane region" description="Helical" evidence="8">
    <location>
        <begin position="15"/>
        <end position="33"/>
    </location>
</feature>
<evidence type="ECO:0000256" key="5">
    <source>
        <dbReference type="ARBA" id="ARBA00022968"/>
    </source>
</evidence>
<comment type="similarity">
    <text evidence="2">Belongs to the SPCS3 family.</text>
</comment>